<proteinExistence type="predicted"/>
<dbReference type="EMBL" id="HBEL01052728">
    <property type="protein sequence ID" value="CAD8427966.1"/>
    <property type="molecule type" value="Transcribed_RNA"/>
</dbReference>
<dbReference type="Gene3D" id="2.40.128.20">
    <property type="match status" value="1"/>
</dbReference>
<accession>A0A7S0GP40</accession>
<evidence type="ECO:0000313" key="1">
    <source>
        <dbReference type="EMBL" id="CAD8427966.1"/>
    </source>
</evidence>
<evidence type="ECO:0008006" key="2">
    <source>
        <dbReference type="Google" id="ProtNLM"/>
    </source>
</evidence>
<organism evidence="1">
    <name type="scientific">Proboscia inermis</name>
    <dbReference type="NCBI Taxonomy" id="420281"/>
    <lineage>
        <taxon>Eukaryota</taxon>
        <taxon>Sar</taxon>
        <taxon>Stramenopiles</taxon>
        <taxon>Ochrophyta</taxon>
        <taxon>Bacillariophyta</taxon>
        <taxon>Coscinodiscophyceae</taxon>
        <taxon>Rhizosoleniophycidae</taxon>
        <taxon>Rhizosoleniales</taxon>
        <taxon>Rhizosoleniaceae</taxon>
        <taxon>Proboscia</taxon>
    </lineage>
</organism>
<dbReference type="SUPFAM" id="SSF50814">
    <property type="entry name" value="Lipocalins"/>
    <property type="match status" value="1"/>
</dbReference>
<reference evidence="1" key="1">
    <citation type="submission" date="2021-01" db="EMBL/GenBank/DDBJ databases">
        <authorList>
            <person name="Corre E."/>
            <person name="Pelletier E."/>
            <person name="Niang G."/>
            <person name="Scheremetjew M."/>
            <person name="Finn R."/>
            <person name="Kale V."/>
            <person name="Holt S."/>
            <person name="Cochrane G."/>
            <person name="Meng A."/>
            <person name="Brown T."/>
            <person name="Cohen L."/>
        </authorList>
    </citation>
    <scope>NUCLEOTIDE SEQUENCE</scope>
    <source>
        <strain evidence="1">CCAP1064/1</strain>
    </source>
</reference>
<dbReference type="InterPro" id="IPR012674">
    <property type="entry name" value="Calycin"/>
</dbReference>
<name>A0A7S0GP40_9STRA</name>
<dbReference type="AlphaFoldDB" id="A0A7S0GP40"/>
<sequence length="195" mass="22162">MCYYLLRKTYINNVWYKIDKAYASAPWYIHKQAVTSYSPIEWNYCTKASYTVRKRPTFPWRYTIDVNNYAEDVDGNVFGGPLCASVGGWRRNANSSKLAVAPCFLPKLFDGPYWVVHYDESEGYALISGGQPTKDTGNGCTTGTRTNNSGLWIFLRTPQRDDEKVAMVEQLAINAGFDTSVLNDVIHQDCSYDEE</sequence>
<protein>
    <recommendedName>
        <fullName evidence="2">Lipocalin/cytosolic fatty-acid binding domain-containing protein</fullName>
    </recommendedName>
</protein>
<gene>
    <name evidence="1" type="ORF">PINE0816_LOCUS24133</name>
</gene>